<accession>H1YBD0</accession>
<organism evidence="6 7">
    <name type="scientific">Mucilaginibacter paludis DSM 18603</name>
    <dbReference type="NCBI Taxonomy" id="714943"/>
    <lineage>
        <taxon>Bacteria</taxon>
        <taxon>Pseudomonadati</taxon>
        <taxon>Bacteroidota</taxon>
        <taxon>Sphingobacteriia</taxon>
        <taxon>Sphingobacteriales</taxon>
        <taxon>Sphingobacteriaceae</taxon>
        <taxon>Mucilaginibacter</taxon>
    </lineage>
</organism>
<dbReference type="SMART" id="SM00641">
    <property type="entry name" value="Glyco_25"/>
    <property type="match status" value="1"/>
</dbReference>
<dbReference type="Proteomes" id="UP000002774">
    <property type="component" value="Chromosome"/>
</dbReference>
<dbReference type="EMBL" id="CM001403">
    <property type="protein sequence ID" value="EHQ31184.1"/>
    <property type="molecule type" value="Genomic_DNA"/>
</dbReference>
<comment type="similarity">
    <text evidence="1">Belongs to the glycosyl hydrolase 25 family.</text>
</comment>
<dbReference type="InterPro" id="IPR017853">
    <property type="entry name" value="GH"/>
</dbReference>
<proteinExistence type="inferred from homology"/>
<dbReference type="SUPFAM" id="SSF51445">
    <property type="entry name" value="(Trans)glycosidases"/>
    <property type="match status" value="1"/>
</dbReference>
<keyword evidence="5" id="KW-1133">Transmembrane helix</keyword>
<dbReference type="AlphaFoldDB" id="H1YBD0"/>
<dbReference type="Pfam" id="PF01183">
    <property type="entry name" value="Glyco_hydro_25"/>
    <property type="match status" value="1"/>
</dbReference>
<name>H1YBD0_9SPHI</name>
<dbReference type="GO" id="GO:0009253">
    <property type="term" value="P:peptidoglycan catabolic process"/>
    <property type="evidence" value="ECO:0007669"/>
    <property type="project" value="InterPro"/>
</dbReference>
<dbReference type="InterPro" id="IPR018077">
    <property type="entry name" value="Glyco_hydro_fam25_subgr"/>
</dbReference>
<keyword evidence="7" id="KW-1185">Reference proteome</keyword>
<keyword evidence="5" id="KW-0812">Transmembrane</keyword>
<dbReference type="GO" id="GO:0003796">
    <property type="term" value="F:lysozyme activity"/>
    <property type="evidence" value="ECO:0007669"/>
    <property type="project" value="InterPro"/>
</dbReference>
<feature type="transmembrane region" description="Helical" evidence="5">
    <location>
        <begin position="48"/>
        <end position="65"/>
    </location>
</feature>
<feature type="compositionally biased region" description="Basic residues" evidence="4">
    <location>
        <begin position="24"/>
        <end position="36"/>
    </location>
</feature>
<keyword evidence="2 6" id="KW-0378">Hydrolase</keyword>
<evidence type="ECO:0000256" key="1">
    <source>
        <dbReference type="ARBA" id="ARBA00010646"/>
    </source>
</evidence>
<evidence type="ECO:0000313" key="6">
    <source>
        <dbReference type="EMBL" id="EHQ31184.1"/>
    </source>
</evidence>
<reference evidence="6" key="1">
    <citation type="submission" date="2011-09" db="EMBL/GenBank/DDBJ databases">
        <title>The permanent draft genome of Mucilaginibacter paludis DSM 18603.</title>
        <authorList>
            <consortium name="US DOE Joint Genome Institute (JGI-PGF)"/>
            <person name="Lucas S."/>
            <person name="Han J."/>
            <person name="Lapidus A."/>
            <person name="Bruce D."/>
            <person name="Goodwin L."/>
            <person name="Pitluck S."/>
            <person name="Peters L."/>
            <person name="Kyrpides N."/>
            <person name="Mavromatis K."/>
            <person name="Ivanova N."/>
            <person name="Mikhailova N."/>
            <person name="Held B."/>
            <person name="Detter J.C."/>
            <person name="Tapia R."/>
            <person name="Han C."/>
            <person name="Land M."/>
            <person name="Hauser L."/>
            <person name="Markowitz V."/>
            <person name="Cheng J.-F."/>
            <person name="Hugenholtz P."/>
            <person name="Woyke T."/>
            <person name="Wu D."/>
            <person name="Tindall B."/>
            <person name="Brambilla E."/>
            <person name="Klenk H.-P."/>
            <person name="Eisen J.A."/>
        </authorList>
    </citation>
    <scope>NUCLEOTIDE SEQUENCE [LARGE SCALE GENOMIC DNA]</scope>
    <source>
        <strain evidence="6">DSM 18603</strain>
    </source>
</reference>
<dbReference type="GO" id="GO:0016052">
    <property type="term" value="P:carbohydrate catabolic process"/>
    <property type="evidence" value="ECO:0007669"/>
    <property type="project" value="TreeGrafter"/>
</dbReference>
<gene>
    <name evidence="6" type="ORF">Mucpa_7141</name>
</gene>
<dbReference type="STRING" id="714943.Mucpa_7141"/>
<feature type="compositionally biased region" description="Low complexity" evidence="4">
    <location>
        <begin position="7"/>
        <end position="23"/>
    </location>
</feature>
<evidence type="ECO:0000313" key="7">
    <source>
        <dbReference type="Proteomes" id="UP000002774"/>
    </source>
</evidence>
<keyword evidence="5" id="KW-0472">Membrane</keyword>
<evidence type="ECO:0000256" key="2">
    <source>
        <dbReference type="ARBA" id="ARBA00022801"/>
    </source>
</evidence>
<evidence type="ECO:0000256" key="3">
    <source>
        <dbReference type="ARBA" id="ARBA00023295"/>
    </source>
</evidence>
<dbReference type="Gene3D" id="3.20.20.80">
    <property type="entry name" value="Glycosidases"/>
    <property type="match status" value="1"/>
</dbReference>
<keyword evidence="3" id="KW-0326">Glycosidase</keyword>
<feature type="region of interest" description="Disordered" evidence="4">
    <location>
        <begin position="7"/>
        <end position="36"/>
    </location>
</feature>
<evidence type="ECO:0000256" key="5">
    <source>
        <dbReference type="SAM" id="Phobius"/>
    </source>
</evidence>
<dbReference type="HOGENOM" id="CLU_044973_3_0_10"/>
<dbReference type="PANTHER" id="PTHR34135">
    <property type="entry name" value="LYSOZYME"/>
    <property type="match status" value="1"/>
</dbReference>
<protein>
    <submittedName>
        <fullName evidence="6">Glycoside hydrolase family 25</fullName>
    </submittedName>
</protein>
<evidence type="ECO:0000256" key="4">
    <source>
        <dbReference type="SAM" id="MobiDB-lite"/>
    </source>
</evidence>
<dbReference type="PANTHER" id="PTHR34135:SF2">
    <property type="entry name" value="LYSOZYME"/>
    <property type="match status" value="1"/>
</dbReference>
<dbReference type="GO" id="GO:0016998">
    <property type="term" value="P:cell wall macromolecule catabolic process"/>
    <property type="evidence" value="ECO:0007669"/>
    <property type="project" value="InterPro"/>
</dbReference>
<sequence length="305" mass="35260">MYFCKVTTPPRKPAAKTPPVKKTVAPKRTVKPKAPAKKPVKKHGITELKIIAAVVVLILASPFYYRYITNGFSSLWHWINDIGEDINYRHYKSFNVHVSEKYSIHGIDVSYAQGKIDWQKVKQMEENGLHVSFAFIKATEGENFVDSYFQRNWREAAKTGIICGAYHYFRPGKSGKLQAKLFLKTVKLEKNDLPLVVDVEQLDGVAPEQMRVTLNDFFATIRHKTYIKPIIYSGLSFYQDYLKGYYDEYPLWIAHYDKPETDVNRAANWQFWQHTSKATVNGIHHVVDFDTFKGDSVAFRKLLKP</sequence>
<dbReference type="eggNOG" id="COG3757">
    <property type="taxonomic scope" value="Bacteria"/>
</dbReference>
<dbReference type="InterPro" id="IPR002053">
    <property type="entry name" value="Glyco_hydro_25"/>
</dbReference>
<dbReference type="PROSITE" id="PS51904">
    <property type="entry name" value="GLYCOSYL_HYDROL_F25_2"/>
    <property type="match status" value="1"/>
</dbReference>